<reference evidence="2" key="1">
    <citation type="submission" date="2020-10" db="EMBL/GenBank/DDBJ databases">
        <authorList>
            <person name="Gilroy R."/>
        </authorList>
    </citation>
    <scope>NUCLEOTIDE SEQUENCE</scope>
    <source>
        <strain evidence="2">ChiW13-3771</strain>
    </source>
</reference>
<dbReference type="SUPFAM" id="SSF53448">
    <property type="entry name" value="Nucleotide-diphospho-sugar transferases"/>
    <property type="match status" value="2"/>
</dbReference>
<reference evidence="2" key="2">
    <citation type="journal article" date="2021" name="PeerJ">
        <title>Extensive microbial diversity within the chicken gut microbiome revealed by metagenomics and culture.</title>
        <authorList>
            <person name="Gilroy R."/>
            <person name="Ravi A."/>
            <person name="Getino M."/>
            <person name="Pursley I."/>
            <person name="Horton D.L."/>
            <person name="Alikhan N.F."/>
            <person name="Baker D."/>
            <person name="Gharbi K."/>
            <person name="Hall N."/>
            <person name="Watson M."/>
            <person name="Adriaenssens E.M."/>
            <person name="Foster-Nyarko E."/>
            <person name="Jarju S."/>
            <person name="Secka A."/>
            <person name="Antonio M."/>
            <person name="Oren A."/>
            <person name="Chaudhuri R.R."/>
            <person name="La Ragione R."/>
            <person name="Hildebrand F."/>
            <person name="Pallen M.J."/>
        </authorList>
    </citation>
    <scope>NUCLEOTIDE SEQUENCE</scope>
    <source>
        <strain evidence="2">ChiW13-3771</strain>
    </source>
</reference>
<dbReference type="AlphaFoldDB" id="A0A9D1JEQ5"/>
<gene>
    <name evidence="2" type="ORF">IAC96_13880</name>
</gene>
<feature type="domain" description="Glycosyltransferase 2-like" evidence="1">
    <location>
        <begin position="485"/>
        <end position="662"/>
    </location>
</feature>
<name>A0A9D1JEQ5_9FIRM</name>
<evidence type="ECO:0000259" key="1">
    <source>
        <dbReference type="Pfam" id="PF00535"/>
    </source>
</evidence>
<dbReference type="InterPro" id="IPR029044">
    <property type="entry name" value="Nucleotide-diphossugar_trans"/>
</dbReference>
<evidence type="ECO:0000313" key="3">
    <source>
        <dbReference type="Proteomes" id="UP000824201"/>
    </source>
</evidence>
<dbReference type="GO" id="GO:0016757">
    <property type="term" value="F:glycosyltransferase activity"/>
    <property type="evidence" value="ECO:0007669"/>
    <property type="project" value="UniProtKB-KW"/>
</dbReference>
<dbReference type="CDD" id="cd04184">
    <property type="entry name" value="GT2_RfbC_Mx_like"/>
    <property type="match status" value="1"/>
</dbReference>
<sequence>MTLRVSRSLLAIKSYINYVRHHNTAYCTTEIGKEKAEEKDLQNFNGKNKKVRYRFDEVKMSDGMFTLRGWAVPNNKMDNIIFQLYDEKKCLMEVSTTQVKRPDVGLFVFEDRNADNFGFILQFSMEKNKIFYLQIIEADKDGKEKNRYTVPLNRKDLARRARWEYSSIFKTYTYLKTNGVRRTVTKIVRKVLRMDMVNYQRWFERNKPGKAELAHQRQVKFSYRPKMSIIVPVYNTPLNFLNEMIQSVQQQTYSNWELCLANGSGNNKELNAVLKQYADADARIKFVVLEENKGISGNTNEALKLATGDFIALLDHDDLLAPNAMFECVKVLNRNPEVDVLYSDEDKVDMDGKRHFEPNFKPDFNIDLLCSVNYICHLFVVKKTLVDQFGGFTSKYDGAQDYDFIFRSIELSNKIYHIPKVLYHWRAHMDSTAENPESKLYAFKAGVTAIEDHYKRVGINGTVEMGPYYGMYRSHFKLPYHPLVSVIIPNKDHTDDLDKCIQSLMRTTYDNFEIIVVENNSDQKKTFDYYKKIEKENEKVTVVYWEHEFNYSAINNFGVSYANGEYLLLLNNDTEVINEDVFEEMLGYAMREDVGIVGARLYYEDDTVQHAGVIVGIGGVAGHVFAGAQANEPCYMGRSLCAQDYSAVTAACLMVRKEIFEEVDGLTEEFAVAFNDIDFCLKVRKLGKLVVYNPAAELHHYESKSRGYEDTEEKIQRFNGEIQKFQKRWKKFLLEGDPYYNPNLSLNCNNFSVDMTKGGIFGRKG</sequence>
<dbReference type="PANTHER" id="PTHR43179">
    <property type="entry name" value="RHAMNOSYLTRANSFERASE WBBL"/>
    <property type="match status" value="1"/>
</dbReference>
<dbReference type="Proteomes" id="UP000824201">
    <property type="component" value="Unassembled WGS sequence"/>
</dbReference>
<dbReference type="CDD" id="cd04186">
    <property type="entry name" value="GT_2_like_c"/>
    <property type="match status" value="1"/>
</dbReference>
<evidence type="ECO:0000313" key="2">
    <source>
        <dbReference type="EMBL" id="HIR90030.1"/>
    </source>
</evidence>
<proteinExistence type="predicted"/>
<dbReference type="EMBL" id="DVHN01000195">
    <property type="protein sequence ID" value="HIR90030.1"/>
    <property type="molecule type" value="Genomic_DNA"/>
</dbReference>
<dbReference type="Gene3D" id="3.90.550.10">
    <property type="entry name" value="Spore Coat Polysaccharide Biosynthesis Protein SpsA, Chain A"/>
    <property type="match status" value="2"/>
</dbReference>
<protein>
    <submittedName>
        <fullName evidence="2">Glycosyltransferase family 2 protein</fullName>
    </submittedName>
</protein>
<comment type="caution">
    <text evidence="2">The sequence shown here is derived from an EMBL/GenBank/DDBJ whole genome shotgun (WGS) entry which is preliminary data.</text>
</comment>
<dbReference type="PANTHER" id="PTHR43179:SF7">
    <property type="entry name" value="RHAMNOSYLTRANSFERASE WBBL"/>
    <property type="match status" value="1"/>
</dbReference>
<organism evidence="2 3">
    <name type="scientific">Candidatus Fimimorpha faecalis</name>
    <dbReference type="NCBI Taxonomy" id="2840824"/>
    <lineage>
        <taxon>Bacteria</taxon>
        <taxon>Bacillati</taxon>
        <taxon>Bacillota</taxon>
        <taxon>Clostridia</taxon>
        <taxon>Eubacteriales</taxon>
        <taxon>Candidatus Fimimorpha</taxon>
    </lineage>
</organism>
<feature type="domain" description="Glycosyltransferase 2-like" evidence="1">
    <location>
        <begin position="228"/>
        <end position="347"/>
    </location>
</feature>
<dbReference type="Pfam" id="PF00535">
    <property type="entry name" value="Glycos_transf_2"/>
    <property type="match status" value="2"/>
</dbReference>
<dbReference type="InterPro" id="IPR001173">
    <property type="entry name" value="Glyco_trans_2-like"/>
</dbReference>
<accession>A0A9D1JEQ5</accession>